<dbReference type="InterPro" id="IPR014917">
    <property type="entry name" value="DUF1800"/>
</dbReference>
<dbReference type="Pfam" id="PF08811">
    <property type="entry name" value="DUF1800"/>
    <property type="match status" value="1"/>
</dbReference>
<comment type="caution">
    <text evidence="1">The sequence shown here is derived from an EMBL/GenBank/DDBJ whole genome shotgun (WGS) entry which is preliminary data.</text>
</comment>
<dbReference type="PANTHER" id="PTHR43737:SF1">
    <property type="entry name" value="DUF1501 DOMAIN-CONTAINING PROTEIN"/>
    <property type="match status" value="1"/>
</dbReference>
<organism evidence="1 2">
    <name type="scientific">Shewanella surugensis</name>
    <dbReference type="NCBI Taxonomy" id="212020"/>
    <lineage>
        <taxon>Bacteria</taxon>
        <taxon>Pseudomonadati</taxon>
        <taxon>Pseudomonadota</taxon>
        <taxon>Gammaproteobacteria</taxon>
        <taxon>Alteromonadales</taxon>
        <taxon>Shewanellaceae</taxon>
        <taxon>Shewanella</taxon>
    </lineage>
</organism>
<sequence>MCAVFRMIFHIVFHQNNLLILLIFIGCLYSSYASALDDSDDSPSVSPFLTITPIQALPAVSDEEAARLLQQAAFGPSLESIAAVQVLGIETWIDHQLTLPATYHAPLITQDYTHSSAVRLSAWWKTALWGEDQLRQRMAFALSQILVVSQNAAKLYERQAGLIHYYDLLVQHALGNYNDLLHAVTLSPVMGKYLTHLGNAKASGSIRPDENYARELLQLFTIGLHELNMDGSKKHDELNQFIPAYTQTDIESFAKVFTGWCFAAPTNDRFCNSSNDYVTPMRAWDDYHDQTAKPLLLGAVLPAMQSAEADLLGALDNLMAHPNMAPFISEQLIKRLTTSNPSPEYISRVAQVFNNNGHNITGDLGAVAKAILLDSEARDGHVNFPNSFGKIKEPLLRMTHMWRALEALQLHDKFLIYNIGRSAGQEPLNAPSVFNFYSPDFANAALASHGLVSPELQISHESQFIEFYNYLFSPIRYGAAELVPVENVKSFWLYNQFTSLVTLYESENGDDLVVERLNLLFIAGDMSVGFKATLKQLITDIRSYDENRNTYKPYSMMANLVLVIMLSPEFVVQR</sequence>
<dbReference type="RefSeq" id="WP_248941245.1">
    <property type="nucleotide sequence ID" value="NZ_JAKIKS010000066.1"/>
</dbReference>
<evidence type="ECO:0000313" key="1">
    <source>
        <dbReference type="EMBL" id="MCL1125911.1"/>
    </source>
</evidence>
<name>A0ABT0LDY2_9GAMM</name>
<dbReference type="PANTHER" id="PTHR43737">
    <property type="entry name" value="BLL7424 PROTEIN"/>
    <property type="match status" value="1"/>
</dbReference>
<dbReference type="Proteomes" id="UP001203423">
    <property type="component" value="Unassembled WGS sequence"/>
</dbReference>
<dbReference type="EMBL" id="JAKIKS010000066">
    <property type="protein sequence ID" value="MCL1125911.1"/>
    <property type="molecule type" value="Genomic_DNA"/>
</dbReference>
<protein>
    <submittedName>
        <fullName evidence="1">DUF1800 domain-containing protein</fullName>
    </submittedName>
</protein>
<accession>A0ABT0LDY2</accession>
<keyword evidence="2" id="KW-1185">Reference proteome</keyword>
<dbReference type="PROSITE" id="PS51257">
    <property type="entry name" value="PROKAR_LIPOPROTEIN"/>
    <property type="match status" value="1"/>
</dbReference>
<gene>
    <name evidence="1" type="ORF">L2764_15890</name>
</gene>
<proteinExistence type="predicted"/>
<reference evidence="1 2" key="1">
    <citation type="submission" date="2022-01" db="EMBL/GenBank/DDBJ databases">
        <title>Whole genome-based taxonomy of the Shewanellaceae.</title>
        <authorList>
            <person name="Martin-Rodriguez A.J."/>
        </authorList>
    </citation>
    <scope>NUCLEOTIDE SEQUENCE [LARGE SCALE GENOMIC DNA]</scope>
    <source>
        <strain evidence="1 2">DSM 17177</strain>
    </source>
</reference>
<evidence type="ECO:0000313" key="2">
    <source>
        <dbReference type="Proteomes" id="UP001203423"/>
    </source>
</evidence>